<organism evidence="1 2">
    <name type="scientific">Goodea atripinnis</name>
    <dbReference type="NCBI Taxonomy" id="208336"/>
    <lineage>
        <taxon>Eukaryota</taxon>
        <taxon>Metazoa</taxon>
        <taxon>Chordata</taxon>
        <taxon>Craniata</taxon>
        <taxon>Vertebrata</taxon>
        <taxon>Euteleostomi</taxon>
        <taxon>Actinopterygii</taxon>
        <taxon>Neopterygii</taxon>
        <taxon>Teleostei</taxon>
        <taxon>Neoteleostei</taxon>
        <taxon>Acanthomorphata</taxon>
        <taxon>Ovalentaria</taxon>
        <taxon>Atherinomorphae</taxon>
        <taxon>Cyprinodontiformes</taxon>
        <taxon>Goodeidae</taxon>
        <taxon>Goodea</taxon>
    </lineage>
</organism>
<keyword evidence="2" id="KW-1185">Reference proteome</keyword>
<gene>
    <name evidence="1" type="ORF">GOODEAATRI_025275</name>
</gene>
<sequence length="114" mass="13006">MRHRCRCASSSSYPGCLDLLGYQNRRSSDIKENATQSKTMHYIISAHSKVIVQTSQLNLSCTASAISRWNMNSSLIFMVTFTVARIFSKVVNHCSVVVDLYILDRTDFFFNRTL</sequence>
<comment type="caution">
    <text evidence="1">The sequence shown here is derived from an EMBL/GenBank/DDBJ whole genome shotgun (WGS) entry which is preliminary data.</text>
</comment>
<dbReference type="Proteomes" id="UP001476798">
    <property type="component" value="Unassembled WGS sequence"/>
</dbReference>
<name>A0ABV0NDF6_9TELE</name>
<proteinExistence type="predicted"/>
<protein>
    <submittedName>
        <fullName evidence="1">Uncharacterized protein</fullName>
    </submittedName>
</protein>
<evidence type="ECO:0000313" key="2">
    <source>
        <dbReference type="Proteomes" id="UP001476798"/>
    </source>
</evidence>
<accession>A0ABV0NDF6</accession>
<dbReference type="EMBL" id="JAHRIO010032935">
    <property type="protein sequence ID" value="MEQ2169441.1"/>
    <property type="molecule type" value="Genomic_DNA"/>
</dbReference>
<reference evidence="1 2" key="1">
    <citation type="submission" date="2021-06" db="EMBL/GenBank/DDBJ databases">
        <authorList>
            <person name="Palmer J.M."/>
        </authorList>
    </citation>
    <scope>NUCLEOTIDE SEQUENCE [LARGE SCALE GENOMIC DNA]</scope>
    <source>
        <strain evidence="1 2">GA_2019</strain>
        <tissue evidence="1">Muscle</tissue>
    </source>
</reference>
<evidence type="ECO:0000313" key="1">
    <source>
        <dbReference type="EMBL" id="MEQ2169441.1"/>
    </source>
</evidence>